<gene>
    <name evidence="7" type="ORF">Sipo8835_15935</name>
</gene>
<evidence type="ECO:0000256" key="2">
    <source>
        <dbReference type="ARBA" id="ARBA00008610"/>
    </source>
</evidence>
<evidence type="ECO:0000256" key="1">
    <source>
        <dbReference type="ARBA" id="ARBA00004193"/>
    </source>
</evidence>
<dbReference type="EMBL" id="SPAZ01000138">
    <property type="protein sequence ID" value="TQE34168.1"/>
    <property type="molecule type" value="Genomic_DNA"/>
</dbReference>
<dbReference type="PANTHER" id="PTHR34296:SF2">
    <property type="entry name" value="ABC TRANSPORTER GUANOSINE-BINDING PROTEIN NUPN"/>
    <property type="match status" value="1"/>
</dbReference>
<dbReference type="InterPro" id="IPR050957">
    <property type="entry name" value="BMP_lipoprotein"/>
</dbReference>
<evidence type="ECO:0000313" key="8">
    <source>
        <dbReference type="Proteomes" id="UP000318720"/>
    </source>
</evidence>
<comment type="similarity">
    <text evidence="2">Belongs to the BMP lipoprotein family.</text>
</comment>
<keyword evidence="3" id="KW-1003">Cell membrane</keyword>
<evidence type="ECO:0000256" key="5">
    <source>
        <dbReference type="ARBA" id="ARBA00023136"/>
    </source>
</evidence>
<dbReference type="CDD" id="cd06354">
    <property type="entry name" value="PBP1_PrnA-like"/>
    <property type="match status" value="1"/>
</dbReference>
<dbReference type="PANTHER" id="PTHR34296">
    <property type="entry name" value="TRANSCRIPTIONAL ACTIVATOR PROTEIN MED"/>
    <property type="match status" value="1"/>
</dbReference>
<comment type="caution">
    <text evidence="7">The sequence shown here is derived from an EMBL/GenBank/DDBJ whole genome shotgun (WGS) entry which is preliminary data.</text>
</comment>
<dbReference type="PROSITE" id="PS51257">
    <property type="entry name" value="PROKAR_LIPOPROTEIN"/>
    <property type="match status" value="1"/>
</dbReference>
<organism evidence="7 8">
    <name type="scientific">Streptomyces ipomoeae</name>
    <dbReference type="NCBI Taxonomy" id="103232"/>
    <lineage>
        <taxon>Bacteria</taxon>
        <taxon>Bacillati</taxon>
        <taxon>Actinomycetota</taxon>
        <taxon>Actinomycetes</taxon>
        <taxon>Kitasatosporales</taxon>
        <taxon>Streptomycetaceae</taxon>
        <taxon>Streptomyces</taxon>
    </lineage>
</organism>
<sequence length="350" mass="36574">MRRVSRIAVAGAATASLALVLSACGGTSTEASSSADSKGDKGLAIAYDVGGKGDQSFNDAAYAGLERAKKEFGYDTQDIEPTEGETDADKEQRLVSLAKQGYNPVVGVGYAYATAVKEAAEQYPDTTFGIVDDSTIQLKNVADLVFSEEQASYLAGVAAAKSTKTNVVGFVGGVDIPLIHKFQAGFEQGVKDTNPKAKVLTQYLTQTAEEGGFSSPDKGKTAAEGQIEKKADVIYAAAGLSGQGVIEAASVDRIWAIGVDSDQYKQEALAKYKDSILTSATKDVAKAVYNLAKSVEDGKPATGIVRGDLKTGEVGLAESNPKFKANTELQEAIATAKEKIISGEIKVRTS</sequence>
<evidence type="ECO:0000256" key="6">
    <source>
        <dbReference type="ARBA" id="ARBA00023288"/>
    </source>
</evidence>
<dbReference type="AlphaFoldDB" id="A0A540QFE7"/>
<dbReference type="InterPro" id="IPR003760">
    <property type="entry name" value="PnrA-like"/>
</dbReference>
<keyword evidence="4" id="KW-0732">Signal</keyword>
<dbReference type="GeneID" id="301695656"/>
<dbReference type="Proteomes" id="UP000318720">
    <property type="component" value="Unassembled WGS sequence"/>
</dbReference>
<comment type="subcellular location">
    <subcellularLocation>
        <location evidence="1">Cell membrane</location>
        <topology evidence="1">Lipid-anchor</topology>
    </subcellularLocation>
</comment>
<dbReference type="Pfam" id="PF02608">
    <property type="entry name" value="Bmp"/>
    <property type="match status" value="1"/>
</dbReference>
<keyword evidence="5" id="KW-0472">Membrane</keyword>
<accession>A0A540QFE7</accession>
<evidence type="ECO:0000256" key="4">
    <source>
        <dbReference type="ARBA" id="ARBA00022729"/>
    </source>
</evidence>
<dbReference type="GO" id="GO:0005886">
    <property type="term" value="C:plasma membrane"/>
    <property type="evidence" value="ECO:0007669"/>
    <property type="project" value="UniProtKB-SubCell"/>
</dbReference>
<dbReference type="RefSeq" id="WP_009308983.1">
    <property type="nucleotide sequence ID" value="NZ_CP182305.1"/>
</dbReference>
<proteinExistence type="inferred from homology"/>
<evidence type="ECO:0000313" key="7">
    <source>
        <dbReference type="EMBL" id="TQE34168.1"/>
    </source>
</evidence>
<dbReference type="SUPFAM" id="SSF53822">
    <property type="entry name" value="Periplasmic binding protein-like I"/>
    <property type="match status" value="1"/>
</dbReference>
<protein>
    <submittedName>
        <fullName evidence="7">BMP family ABC transporter substrate-binding protein</fullName>
    </submittedName>
</protein>
<dbReference type="Gene3D" id="3.40.50.2300">
    <property type="match status" value="2"/>
</dbReference>
<evidence type="ECO:0000256" key="3">
    <source>
        <dbReference type="ARBA" id="ARBA00022475"/>
    </source>
</evidence>
<reference evidence="7 8" key="1">
    <citation type="submission" date="2019-03" db="EMBL/GenBank/DDBJ databases">
        <title>Comparative genomic analyses of the sweetpotato soil rot pathogen, Streptomyces ipomoeae.</title>
        <authorList>
            <person name="Ruschel Soares N."/>
            <person name="Badger J.H."/>
            <person name="Huguet-Tapia J.C."/>
            <person name="Clark C.A."/>
            <person name="Pettis G.S."/>
        </authorList>
    </citation>
    <scope>NUCLEOTIDE SEQUENCE [LARGE SCALE GENOMIC DNA]</scope>
    <source>
        <strain evidence="7 8">88-35</strain>
    </source>
</reference>
<name>A0A540QFE7_9ACTN</name>
<dbReference type="InterPro" id="IPR028082">
    <property type="entry name" value="Peripla_BP_I"/>
</dbReference>
<keyword evidence="6" id="KW-0449">Lipoprotein</keyword>